<dbReference type="PANTHER" id="PTHR11070">
    <property type="entry name" value="UVRD / RECB / PCRA DNA HELICASE FAMILY MEMBER"/>
    <property type="match status" value="1"/>
</dbReference>
<comment type="caution">
    <text evidence="16">The sequence shown here is derived from an EMBL/GenBank/DDBJ whole genome shotgun (WGS) entry which is preliminary data.</text>
</comment>
<evidence type="ECO:0000256" key="8">
    <source>
        <dbReference type="ARBA" id="ARBA00034617"/>
    </source>
</evidence>
<dbReference type="CDD" id="cd18807">
    <property type="entry name" value="SF1_C_UvrD"/>
    <property type="match status" value="1"/>
</dbReference>
<evidence type="ECO:0000256" key="3">
    <source>
        <dbReference type="ARBA" id="ARBA00022801"/>
    </source>
</evidence>
<dbReference type="GO" id="GO:0005524">
    <property type="term" value="F:ATP binding"/>
    <property type="evidence" value="ECO:0007669"/>
    <property type="project" value="UniProtKB-UniRule"/>
</dbReference>
<comment type="catalytic activity">
    <reaction evidence="8">
        <text>Couples ATP hydrolysis with the unwinding of duplex DNA by translocating in the 3'-5' direction.</text>
        <dbReference type="EC" id="5.6.2.4"/>
    </reaction>
</comment>
<evidence type="ECO:0000256" key="12">
    <source>
        <dbReference type="ARBA" id="ARBA00077374"/>
    </source>
</evidence>
<dbReference type="RefSeq" id="WP_270043380.1">
    <property type="nucleotide sequence ID" value="NZ_JAPDOD010000031.1"/>
</dbReference>
<evidence type="ECO:0000256" key="7">
    <source>
        <dbReference type="ARBA" id="ARBA00023235"/>
    </source>
</evidence>
<name>A0A9X3S241_9ACTN</name>
<dbReference type="CDD" id="cd17932">
    <property type="entry name" value="DEXQc_UvrD"/>
    <property type="match status" value="1"/>
</dbReference>
<comment type="catalytic activity">
    <reaction evidence="10">
        <text>ATP + H2O = ADP + phosphate + H(+)</text>
        <dbReference type="Rhea" id="RHEA:13065"/>
        <dbReference type="ChEBI" id="CHEBI:15377"/>
        <dbReference type="ChEBI" id="CHEBI:15378"/>
        <dbReference type="ChEBI" id="CHEBI:30616"/>
        <dbReference type="ChEBI" id="CHEBI:43474"/>
        <dbReference type="ChEBI" id="CHEBI:456216"/>
        <dbReference type="EC" id="5.6.2.4"/>
    </reaction>
</comment>
<gene>
    <name evidence="16" type="ORF">OM076_27905</name>
</gene>
<dbReference type="GO" id="GO:0043138">
    <property type="term" value="F:3'-5' DNA helicase activity"/>
    <property type="evidence" value="ECO:0007669"/>
    <property type="project" value="UniProtKB-EC"/>
</dbReference>
<dbReference type="Gene3D" id="1.10.10.160">
    <property type="match status" value="1"/>
</dbReference>
<dbReference type="Gene3D" id="3.40.50.300">
    <property type="entry name" value="P-loop containing nucleotide triphosphate hydrolases"/>
    <property type="match status" value="2"/>
</dbReference>
<dbReference type="PANTHER" id="PTHR11070:SF2">
    <property type="entry name" value="ATP-DEPENDENT DNA HELICASE SRS2"/>
    <property type="match status" value="1"/>
</dbReference>
<evidence type="ECO:0000256" key="4">
    <source>
        <dbReference type="ARBA" id="ARBA00022806"/>
    </source>
</evidence>
<dbReference type="AlphaFoldDB" id="A0A9X3S241"/>
<evidence type="ECO:0000256" key="5">
    <source>
        <dbReference type="ARBA" id="ARBA00022840"/>
    </source>
</evidence>
<evidence type="ECO:0000256" key="10">
    <source>
        <dbReference type="ARBA" id="ARBA00048988"/>
    </source>
</evidence>
<dbReference type="GO" id="GO:0000725">
    <property type="term" value="P:recombinational repair"/>
    <property type="evidence" value="ECO:0007669"/>
    <property type="project" value="TreeGrafter"/>
</dbReference>
<dbReference type="GO" id="GO:0033202">
    <property type="term" value="C:DNA helicase complex"/>
    <property type="evidence" value="ECO:0007669"/>
    <property type="project" value="TreeGrafter"/>
</dbReference>
<dbReference type="InterPro" id="IPR000212">
    <property type="entry name" value="DNA_helicase_UvrD/REP"/>
</dbReference>
<evidence type="ECO:0000313" key="17">
    <source>
        <dbReference type="Proteomes" id="UP001149140"/>
    </source>
</evidence>
<feature type="domain" description="UvrD-like helicase C-terminal" evidence="15">
    <location>
        <begin position="292"/>
        <end position="565"/>
    </location>
</feature>
<dbReference type="GO" id="GO:0003677">
    <property type="term" value="F:DNA binding"/>
    <property type="evidence" value="ECO:0007669"/>
    <property type="project" value="UniProtKB-KW"/>
</dbReference>
<accession>A0A9X3S241</accession>
<dbReference type="GO" id="GO:0005829">
    <property type="term" value="C:cytosol"/>
    <property type="evidence" value="ECO:0007669"/>
    <property type="project" value="TreeGrafter"/>
</dbReference>
<evidence type="ECO:0000256" key="13">
    <source>
        <dbReference type="PROSITE-ProRule" id="PRU00560"/>
    </source>
</evidence>
<dbReference type="SUPFAM" id="SSF52540">
    <property type="entry name" value="P-loop containing nucleoside triphosphate hydrolases"/>
    <property type="match status" value="1"/>
</dbReference>
<dbReference type="InterPro" id="IPR014016">
    <property type="entry name" value="UvrD-like_ATP-bd"/>
</dbReference>
<keyword evidence="17" id="KW-1185">Reference proteome</keyword>
<keyword evidence="5 13" id="KW-0067">ATP-binding</keyword>
<dbReference type="InterPro" id="IPR027417">
    <property type="entry name" value="P-loop_NTPase"/>
</dbReference>
<dbReference type="GO" id="GO:0016787">
    <property type="term" value="F:hydrolase activity"/>
    <property type="evidence" value="ECO:0007669"/>
    <property type="project" value="UniProtKB-UniRule"/>
</dbReference>
<sequence length="729" mass="81359">MPADAAIDALLEGLNPPQRDAVVHGEGPLLILAGAGSGKTRVLTHRIAYLLRTGQAKPSEILAITFTNKAASEMRERVELLVGRATRAMWVMTFHAACARMLRADAHRLGYTRQFTIYDSADQRRLIKKCLDDLDVDVKRFTPRAMQSQISDAKNKLRSPEDYRQLVGSFFEQTVADVYDLYERELHRSNAMDFDDLLVRSVNLLEMFQEVRDRYSAAFRWIMVDEYQDTNHVQYRWLQLLTGDHRNLAVVGDDAQSIYGFRGADIKNILNFEDDYPDAHVVKLEQNYRSTQTILDAANAVISNNRGQMTKHLWTDVGEGDPVRVREMADEHAESRFVTAEVNRLVDEGVSRAEIAIFYRTNAQSRVLEDMLVRAGVGYQIIGGTKFYERAEIKDAVNYLTFLVNPQDGTAFTRIANSPRRGLGQTSMSRVLAHAASMGMTVWDAAIDDIPGLATAARKSLERFMSTMTRLKERVEGGAPVAQLLQELLEETGYKEALEAERTIEAQGRLENLEELVRVTQEYDANNPEGNIGEFLQQIALLADADTIRDDEGLVTLMTLHNAKGLEFPIVFIIGMEDGTFPHSRSIEEGNIDEERRLAYVGLTRAMRDLTLTYARRRGAFGGSMGGPTIRSRFLDEIPRDLTDQRQRLSAGFPAPGRVASWAGAAQASAEVAGDTDGSVFRIGEDVVHSKLGEGVVTGLEPGGIVVVRFAGDGSERKLMADYAPLKRR</sequence>
<dbReference type="Gene3D" id="1.10.486.10">
    <property type="entry name" value="PCRA, domain 4"/>
    <property type="match status" value="1"/>
</dbReference>
<evidence type="ECO:0000259" key="14">
    <source>
        <dbReference type="PROSITE" id="PS51198"/>
    </source>
</evidence>
<evidence type="ECO:0000256" key="6">
    <source>
        <dbReference type="ARBA" id="ARBA00023125"/>
    </source>
</evidence>
<keyword evidence="4 13" id="KW-0347">Helicase</keyword>
<protein>
    <recommendedName>
        <fullName evidence="11">ATP-dependent DNA helicase UvrD1</fullName>
        <ecNumber evidence="9">5.6.2.4</ecNumber>
    </recommendedName>
    <alternativeName>
        <fullName evidence="12">DNA 3'-5' helicase UvrD1</fullName>
    </alternativeName>
</protein>
<evidence type="ECO:0000256" key="1">
    <source>
        <dbReference type="ARBA" id="ARBA00009922"/>
    </source>
</evidence>
<keyword evidence="6" id="KW-0238">DNA-binding</keyword>
<evidence type="ECO:0000256" key="9">
    <source>
        <dbReference type="ARBA" id="ARBA00034808"/>
    </source>
</evidence>
<comment type="similarity">
    <text evidence="1">Belongs to the helicase family. UvrD subfamily.</text>
</comment>
<evidence type="ECO:0000313" key="16">
    <source>
        <dbReference type="EMBL" id="MDA0164130.1"/>
    </source>
</evidence>
<proteinExistence type="inferred from homology"/>
<keyword evidence="7" id="KW-0413">Isomerase</keyword>
<dbReference type="InterPro" id="IPR014017">
    <property type="entry name" value="DNA_helicase_UvrD-like_C"/>
</dbReference>
<dbReference type="Pfam" id="PF00580">
    <property type="entry name" value="UvrD-helicase"/>
    <property type="match status" value="1"/>
</dbReference>
<dbReference type="Pfam" id="PF13361">
    <property type="entry name" value="UvrD_C"/>
    <property type="match status" value="1"/>
</dbReference>
<feature type="binding site" evidence="13">
    <location>
        <begin position="33"/>
        <end position="40"/>
    </location>
    <ligand>
        <name>ATP</name>
        <dbReference type="ChEBI" id="CHEBI:30616"/>
    </ligand>
</feature>
<reference evidence="16" key="1">
    <citation type="submission" date="2022-10" db="EMBL/GenBank/DDBJ databases">
        <title>The WGS of Solirubrobacter ginsenosidimutans DSM 21036.</title>
        <authorList>
            <person name="Jiang Z."/>
        </authorList>
    </citation>
    <scope>NUCLEOTIDE SEQUENCE</scope>
    <source>
        <strain evidence="16">DSM 21036</strain>
    </source>
</reference>
<dbReference type="FunFam" id="1.10.10.160:FF:000001">
    <property type="entry name" value="ATP-dependent DNA helicase"/>
    <property type="match status" value="1"/>
</dbReference>
<keyword evidence="2 13" id="KW-0547">Nucleotide-binding</keyword>
<dbReference type="EMBL" id="JAPDOD010000031">
    <property type="protein sequence ID" value="MDA0164130.1"/>
    <property type="molecule type" value="Genomic_DNA"/>
</dbReference>
<dbReference type="FunFam" id="1.10.486.10:FF:000003">
    <property type="entry name" value="ATP-dependent DNA helicase"/>
    <property type="match status" value="1"/>
</dbReference>
<feature type="domain" description="UvrD-like helicase ATP-binding" evidence="14">
    <location>
        <begin position="12"/>
        <end position="291"/>
    </location>
</feature>
<evidence type="ECO:0000259" key="15">
    <source>
        <dbReference type="PROSITE" id="PS51217"/>
    </source>
</evidence>
<dbReference type="PROSITE" id="PS51217">
    <property type="entry name" value="UVRD_HELICASE_CTER"/>
    <property type="match status" value="1"/>
</dbReference>
<organism evidence="16 17">
    <name type="scientific">Solirubrobacter ginsenosidimutans</name>
    <dbReference type="NCBI Taxonomy" id="490573"/>
    <lineage>
        <taxon>Bacteria</taxon>
        <taxon>Bacillati</taxon>
        <taxon>Actinomycetota</taxon>
        <taxon>Thermoleophilia</taxon>
        <taxon>Solirubrobacterales</taxon>
        <taxon>Solirubrobacteraceae</taxon>
        <taxon>Solirubrobacter</taxon>
    </lineage>
</organism>
<dbReference type="GO" id="GO:0009314">
    <property type="term" value="P:response to radiation"/>
    <property type="evidence" value="ECO:0007669"/>
    <property type="project" value="UniProtKB-ARBA"/>
</dbReference>
<dbReference type="PROSITE" id="PS51198">
    <property type="entry name" value="UVRD_HELICASE_ATP_BIND"/>
    <property type="match status" value="1"/>
</dbReference>
<dbReference type="Proteomes" id="UP001149140">
    <property type="component" value="Unassembled WGS sequence"/>
</dbReference>
<keyword evidence="3 13" id="KW-0378">Hydrolase</keyword>
<evidence type="ECO:0000256" key="2">
    <source>
        <dbReference type="ARBA" id="ARBA00022741"/>
    </source>
</evidence>
<dbReference type="EC" id="5.6.2.4" evidence="9"/>
<dbReference type="InterPro" id="IPR013986">
    <property type="entry name" value="DExx_box_DNA_helicase_dom_sf"/>
</dbReference>
<evidence type="ECO:0000256" key="11">
    <source>
        <dbReference type="ARBA" id="ARBA00067565"/>
    </source>
</evidence>